<name>A0A084AH48_STACB</name>
<dbReference type="OrthoDB" id="5154299at2759"/>
<dbReference type="GO" id="GO:0008270">
    <property type="term" value="F:zinc ion binding"/>
    <property type="evidence" value="ECO:0007669"/>
    <property type="project" value="InterPro"/>
</dbReference>
<keyword evidence="5" id="KW-0238">DNA-binding</keyword>
<dbReference type="InterPro" id="IPR036864">
    <property type="entry name" value="Zn2-C6_fun-type_DNA-bd_sf"/>
</dbReference>
<keyword evidence="2" id="KW-0479">Metal-binding</keyword>
<feature type="compositionally biased region" description="Polar residues" evidence="9">
    <location>
        <begin position="347"/>
        <end position="359"/>
    </location>
</feature>
<protein>
    <recommendedName>
        <fullName evidence="10">Zn(2)-C6 fungal-type domain-containing protein</fullName>
    </recommendedName>
</protein>
<evidence type="ECO:0000256" key="7">
    <source>
        <dbReference type="ARBA" id="ARBA00023242"/>
    </source>
</evidence>
<dbReference type="PROSITE" id="PS00463">
    <property type="entry name" value="ZN2_CY6_FUNGAL_1"/>
    <property type="match status" value="1"/>
</dbReference>
<dbReference type="CDD" id="cd00067">
    <property type="entry name" value="GAL4"/>
    <property type="match status" value="1"/>
</dbReference>
<keyword evidence="4" id="KW-0805">Transcription regulation</keyword>
<dbReference type="Proteomes" id="UP000028045">
    <property type="component" value="Unassembled WGS sequence"/>
</dbReference>
<dbReference type="InterPro" id="IPR052202">
    <property type="entry name" value="Yeast_MetPath_Reg"/>
</dbReference>
<dbReference type="GO" id="GO:0003677">
    <property type="term" value="F:DNA binding"/>
    <property type="evidence" value="ECO:0007669"/>
    <property type="project" value="UniProtKB-KW"/>
</dbReference>
<dbReference type="EMBL" id="KL648731">
    <property type="protein sequence ID" value="KEY64627.1"/>
    <property type="molecule type" value="Genomic_DNA"/>
</dbReference>
<evidence type="ECO:0000256" key="1">
    <source>
        <dbReference type="ARBA" id="ARBA00004123"/>
    </source>
</evidence>
<evidence type="ECO:0000256" key="8">
    <source>
        <dbReference type="SAM" id="Coils"/>
    </source>
</evidence>
<dbReference type="Gene3D" id="4.10.240.10">
    <property type="entry name" value="Zn(2)-C6 fungal-type DNA-binding domain"/>
    <property type="match status" value="1"/>
</dbReference>
<organism evidence="11 12">
    <name type="scientific">Stachybotrys chartarum (strain CBS 109288 / IBT 7711)</name>
    <name type="common">Toxic black mold</name>
    <name type="synonym">Stilbospora chartarum</name>
    <dbReference type="NCBI Taxonomy" id="1280523"/>
    <lineage>
        <taxon>Eukaryota</taxon>
        <taxon>Fungi</taxon>
        <taxon>Dikarya</taxon>
        <taxon>Ascomycota</taxon>
        <taxon>Pezizomycotina</taxon>
        <taxon>Sordariomycetes</taxon>
        <taxon>Hypocreomycetidae</taxon>
        <taxon>Hypocreales</taxon>
        <taxon>Stachybotryaceae</taxon>
        <taxon>Stachybotrys</taxon>
    </lineage>
</organism>
<keyword evidence="6" id="KW-0804">Transcription</keyword>
<keyword evidence="8" id="KW-0175">Coiled coil</keyword>
<evidence type="ECO:0000256" key="5">
    <source>
        <dbReference type="ARBA" id="ARBA00023125"/>
    </source>
</evidence>
<dbReference type="Pfam" id="PF00172">
    <property type="entry name" value="Zn_clus"/>
    <property type="match status" value="1"/>
</dbReference>
<dbReference type="AlphaFoldDB" id="A0A084AH48"/>
<accession>A0A084AH48</accession>
<evidence type="ECO:0000256" key="3">
    <source>
        <dbReference type="ARBA" id="ARBA00022833"/>
    </source>
</evidence>
<comment type="subcellular location">
    <subcellularLocation>
        <location evidence="1">Nucleus</location>
    </subcellularLocation>
</comment>
<dbReference type="InterPro" id="IPR001138">
    <property type="entry name" value="Zn2Cys6_DnaBD"/>
</dbReference>
<keyword evidence="7" id="KW-0539">Nucleus</keyword>
<dbReference type="SMART" id="SM00066">
    <property type="entry name" value="GAL4"/>
    <property type="match status" value="1"/>
</dbReference>
<feature type="region of interest" description="Disordered" evidence="9">
    <location>
        <begin position="149"/>
        <end position="193"/>
    </location>
</feature>
<dbReference type="SUPFAM" id="SSF57701">
    <property type="entry name" value="Zn2/Cys6 DNA-binding domain"/>
    <property type="match status" value="1"/>
</dbReference>
<feature type="region of interest" description="Disordered" evidence="9">
    <location>
        <begin position="347"/>
        <end position="367"/>
    </location>
</feature>
<evidence type="ECO:0000313" key="12">
    <source>
        <dbReference type="Proteomes" id="UP000028045"/>
    </source>
</evidence>
<evidence type="ECO:0000256" key="6">
    <source>
        <dbReference type="ARBA" id="ARBA00023163"/>
    </source>
</evidence>
<dbReference type="GO" id="GO:0000981">
    <property type="term" value="F:DNA-binding transcription factor activity, RNA polymerase II-specific"/>
    <property type="evidence" value="ECO:0007669"/>
    <property type="project" value="InterPro"/>
</dbReference>
<evidence type="ECO:0000313" key="11">
    <source>
        <dbReference type="EMBL" id="KEY64627.1"/>
    </source>
</evidence>
<evidence type="ECO:0000256" key="9">
    <source>
        <dbReference type="SAM" id="MobiDB-lite"/>
    </source>
</evidence>
<dbReference type="PANTHER" id="PTHR47782:SF12">
    <property type="entry name" value="ZN(II)2CYS6 TRANSCRIPTION FACTOR (EUROFUNG)"/>
    <property type="match status" value="1"/>
</dbReference>
<feature type="compositionally biased region" description="Basic residues" evidence="9">
    <location>
        <begin position="167"/>
        <end position="179"/>
    </location>
</feature>
<sequence length="408" mass="43983">MDYSPNPFLYHANPDAAEQAFVLKNEANTGTDASNSLATPPVAFPHGFPMPTPGFNPHATYSAGAQLPVPGSVLSNAGTALLTPGNANFSVTQTEFPFHRSVWDVRQLEAPNAPSQSIPQQLLPPTLGYNMSPQPLPLGLSMTYSSYINTPAPSPPAPHTYSGPRAKATKQQRRQRKQKSRGDAAGRSSDCGTCVDRATQRTKDSAAASILSQVRDQREYHTLVAERLDSYTRTGQACNRCKVRKIKCDANPMGCSNCRTASCKCETTDPTTKKRYPRGYAERNEEIIRRLWGAVRTYEARLRDAGLHVMPLAEDVFYENVRATLRRQAEEAAQAIEANNAATVAQGAQSNVPVPSNTPGPLGTMQLPTSSASIAEALQHATAASTAAAATAPGADQSAWPYYSFEQD</sequence>
<dbReference type="GO" id="GO:0005634">
    <property type="term" value="C:nucleus"/>
    <property type="evidence" value="ECO:0007669"/>
    <property type="project" value="UniProtKB-SubCell"/>
</dbReference>
<evidence type="ECO:0000256" key="4">
    <source>
        <dbReference type="ARBA" id="ARBA00023015"/>
    </source>
</evidence>
<dbReference type="HOGENOM" id="CLU_674685_0_0_1"/>
<dbReference type="PROSITE" id="PS50048">
    <property type="entry name" value="ZN2_CY6_FUNGAL_2"/>
    <property type="match status" value="1"/>
</dbReference>
<reference evidence="11 12" key="1">
    <citation type="journal article" date="2014" name="BMC Genomics">
        <title>Comparative genome sequencing reveals chemotype-specific gene clusters in the toxigenic black mold Stachybotrys.</title>
        <authorList>
            <person name="Semeiks J."/>
            <person name="Borek D."/>
            <person name="Otwinowski Z."/>
            <person name="Grishin N.V."/>
        </authorList>
    </citation>
    <scope>NUCLEOTIDE SEQUENCE [LARGE SCALE GENOMIC DNA]</scope>
    <source>
        <strain evidence="12">CBS 109288 / IBT 7711</strain>
    </source>
</reference>
<evidence type="ECO:0000259" key="10">
    <source>
        <dbReference type="PROSITE" id="PS50048"/>
    </source>
</evidence>
<proteinExistence type="predicted"/>
<dbReference type="PANTHER" id="PTHR47782">
    <property type="entry name" value="ZN(II)2CYS6 TRANSCRIPTION FACTOR (EUROFUNG)-RELATED"/>
    <property type="match status" value="1"/>
</dbReference>
<feature type="domain" description="Zn(2)-C6 fungal-type" evidence="10">
    <location>
        <begin position="237"/>
        <end position="267"/>
    </location>
</feature>
<evidence type="ECO:0000256" key="2">
    <source>
        <dbReference type="ARBA" id="ARBA00022723"/>
    </source>
</evidence>
<keyword evidence="12" id="KW-1185">Reference proteome</keyword>
<keyword evidence="3" id="KW-0862">Zinc</keyword>
<gene>
    <name evidence="11" type="ORF">S7711_02831</name>
</gene>
<feature type="coiled-coil region" evidence="8">
    <location>
        <begin position="318"/>
        <end position="346"/>
    </location>
</feature>